<feature type="transmembrane region" description="Helical" evidence="7">
    <location>
        <begin position="204"/>
        <end position="225"/>
    </location>
</feature>
<evidence type="ECO:0000256" key="1">
    <source>
        <dbReference type="ARBA" id="ARBA00004141"/>
    </source>
</evidence>
<keyword evidence="2 7" id="KW-0812">Transmembrane</keyword>
<feature type="transmembrane region" description="Helical" evidence="7">
    <location>
        <begin position="119"/>
        <end position="141"/>
    </location>
</feature>
<comment type="caution">
    <text evidence="9">The sequence shown here is derived from an EMBL/GenBank/DDBJ whole genome shotgun (WGS) entry which is preliminary data.</text>
</comment>
<name>A0ABR2Y3B6_9PEZI</name>
<keyword evidence="4 7" id="KW-0472">Membrane</keyword>
<dbReference type="EMBL" id="JARVKM010000006">
    <property type="protein sequence ID" value="KAK9780445.1"/>
    <property type="molecule type" value="Genomic_DNA"/>
</dbReference>
<dbReference type="InterPro" id="IPR049326">
    <property type="entry name" value="Rhodopsin_dom_fungi"/>
</dbReference>
<evidence type="ECO:0000256" key="6">
    <source>
        <dbReference type="SAM" id="MobiDB-lite"/>
    </source>
</evidence>
<feature type="domain" description="Rhodopsin" evidence="8">
    <location>
        <begin position="26"/>
        <end position="269"/>
    </location>
</feature>
<evidence type="ECO:0000313" key="10">
    <source>
        <dbReference type="Proteomes" id="UP001465668"/>
    </source>
</evidence>
<feature type="transmembrane region" description="Helical" evidence="7">
    <location>
        <begin position="161"/>
        <end position="183"/>
    </location>
</feature>
<comment type="subcellular location">
    <subcellularLocation>
        <location evidence="1">Membrane</location>
        <topology evidence="1">Multi-pass membrane protein</topology>
    </subcellularLocation>
</comment>
<feature type="transmembrane region" description="Helical" evidence="7">
    <location>
        <begin position="245"/>
        <end position="269"/>
    </location>
</feature>
<protein>
    <recommendedName>
        <fullName evidence="8">Rhodopsin domain-containing protein</fullName>
    </recommendedName>
</protein>
<dbReference type="Pfam" id="PF20684">
    <property type="entry name" value="Fung_rhodopsin"/>
    <property type="match status" value="1"/>
</dbReference>
<organism evidence="9 10">
    <name type="scientific">Seiridium cardinale</name>
    <dbReference type="NCBI Taxonomy" id="138064"/>
    <lineage>
        <taxon>Eukaryota</taxon>
        <taxon>Fungi</taxon>
        <taxon>Dikarya</taxon>
        <taxon>Ascomycota</taxon>
        <taxon>Pezizomycotina</taxon>
        <taxon>Sordariomycetes</taxon>
        <taxon>Xylariomycetidae</taxon>
        <taxon>Amphisphaeriales</taxon>
        <taxon>Sporocadaceae</taxon>
        <taxon>Seiridium</taxon>
    </lineage>
</organism>
<sequence length="550" mass="61823">MSSESKEGLLAVCGSLMGLSTAAVRLRFLARKKTGTPVMADDMLAVGSLFTFIGAATIAILMVHYHMLGYSTSPELGNELSEKLQIAWDILGTTSMSCSKLSALYFYKRIFSISTKLYWITISAIVVVILWLFVFQFLTGFQCGTHFSALWNGHYKEYCTISFPYLYGFAISDFILDVWIVCLPIPKVLRLNAPLSKKLATLSVFLLTFICVFASGARMVTYINAEREGPSYYITHDHERVLTLVFFYTMLETGLSLVAVTLPSLWCFVSSIRPDRILRSLSSKMSLASIQKDDDKSTQKDDDKSVQRDDDRDGTELDFCNMYTVAMTGRTAPGEYKPMTAGNDGGATTHWFYATANDGKEVHHFTSVNGDIFVKDSFVIRHRARYLDKNINHDWKLAFSHRGWSLERRASPITVEGLTKPDTQNGESPQELRKYQNQRGKKIYGPTPHEVNPELPENLVCTQWSPNEQSMEDPDWYDATGQDMIAQRRTWAIQSESGQIDPLQERLFESVHHRLEIMHAAAVKEKAHHGDDGTNAVEVAVGGGSVERAK</sequence>
<feature type="compositionally biased region" description="Gly residues" evidence="6">
    <location>
        <begin position="541"/>
        <end position="550"/>
    </location>
</feature>
<feature type="transmembrane region" description="Helical" evidence="7">
    <location>
        <begin position="6"/>
        <end position="24"/>
    </location>
</feature>
<dbReference type="InterPro" id="IPR052337">
    <property type="entry name" value="SAT4-like"/>
</dbReference>
<evidence type="ECO:0000256" key="3">
    <source>
        <dbReference type="ARBA" id="ARBA00022989"/>
    </source>
</evidence>
<keyword evidence="3 7" id="KW-1133">Transmembrane helix</keyword>
<evidence type="ECO:0000256" key="5">
    <source>
        <dbReference type="ARBA" id="ARBA00038359"/>
    </source>
</evidence>
<reference evidence="9 10" key="1">
    <citation type="submission" date="2024-02" db="EMBL/GenBank/DDBJ databases">
        <title>First draft genome assembly of two strains of Seiridium cardinale.</title>
        <authorList>
            <person name="Emiliani G."/>
            <person name="Scali E."/>
        </authorList>
    </citation>
    <scope>NUCLEOTIDE SEQUENCE [LARGE SCALE GENOMIC DNA]</scope>
    <source>
        <strain evidence="9 10">BM-138-000479</strain>
    </source>
</reference>
<evidence type="ECO:0000313" key="9">
    <source>
        <dbReference type="EMBL" id="KAK9780445.1"/>
    </source>
</evidence>
<feature type="transmembrane region" description="Helical" evidence="7">
    <location>
        <begin position="44"/>
        <end position="66"/>
    </location>
</feature>
<keyword evidence="10" id="KW-1185">Reference proteome</keyword>
<proteinExistence type="inferred from homology"/>
<dbReference type="PANTHER" id="PTHR33048">
    <property type="entry name" value="PTH11-LIKE INTEGRAL MEMBRANE PROTEIN (AFU_ORTHOLOGUE AFUA_5G11245)"/>
    <property type="match status" value="1"/>
</dbReference>
<evidence type="ECO:0000256" key="7">
    <source>
        <dbReference type="SAM" id="Phobius"/>
    </source>
</evidence>
<dbReference type="PANTHER" id="PTHR33048:SF157">
    <property type="entry name" value="INTEGRAL MEMBRANE PROTEIN"/>
    <property type="match status" value="1"/>
</dbReference>
<dbReference type="Proteomes" id="UP001465668">
    <property type="component" value="Unassembled WGS sequence"/>
</dbReference>
<evidence type="ECO:0000259" key="8">
    <source>
        <dbReference type="Pfam" id="PF20684"/>
    </source>
</evidence>
<feature type="compositionally biased region" description="Basic and acidic residues" evidence="6">
    <location>
        <begin position="291"/>
        <end position="313"/>
    </location>
</feature>
<evidence type="ECO:0000256" key="4">
    <source>
        <dbReference type="ARBA" id="ARBA00023136"/>
    </source>
</evidence>
<accession>A0ABR2Y3B6</accession>
<comment type="similarity">
    <text evidence="5">Belongs to the SAT4 family.</text>
</comment>
<feature type="region of interest" description="Disordered" evidence="6">
    <location>
        <begin position="290"/>
        <end position="313"/>
    </location>
</feature>
<evidence type="ECO:0000256" key="2">
    <source>
        <dbReference type="ARBA" id="ARBA00022692"/>
    </source>
</evidence>
<gene>
    <name evidence="9" type="ORF">SCAR479_02560</name>
</gene>
<feature type="region of interest" description="Disordered" evidence="6">
    <location>
        <begin position="526"/>
        <end position="550"/>
    </location>
</feature>